<dbReference type="InterPro" id="IPR011333">
    <property type="entry name" value="SKP1/BTB/POZ_sf"/>
</dbReference>
<feature type="domain" description="BTB" evidence="1">
    <location>
        <begin position="90"/>
        <end position="123"/>
    </location>
</feature>
<dbReference type="Proteomes" id="UP001054945">
    <property type="component" value="Unassembled WGS sequence"/>
</dbReference>
<comment type="caution">
    <text evidence="2">The sequence shown here is derived from an EMBL/GenBank/DDBJ whole genome shotgun (WGS) entry which is preliminary data.</text>
</comment>
<dbReference type="CDD" id="cd18186">
    <property type="entry name" value="BTB_POZ_ZBTB_KLHL-like"/>
    <property type="match status" value="1"/>
</dbReference>
<gene>
    <name evidence="2" type="ORF">CEXT_344321</name>
</gene>
<dbReference type="PROSITE" id="PS50097">
    <property type="entry name" value="BTB"/>
    <property type="match status" value="1"/>
</dbReference>
<protein>
    <recommendedName>
        <fullName evidence="1">BTB domain-containing protein</fullName>
    </recommendedName>
</protein>
<evidence type="ECO:0000259" key="1">
    <source>
        <dbReference type="PROSITE" id="PS50097"/>
    </source>
</evidence>
<dbReference type="SUPFAM" id="SSF54695">
    <property type="entry name" value="POZ domain"/>
    <property type="match status" value="1"/>
</dbReference>
<dbReference type="Pfam" id="PF00651">
    <property type="entry name" value="BTB"/>
    <property type="match status" value="1"/>
</dbReference>
<dbReference type="InterPro" id="IPR000210">
    <property type="entry name" value="BTB/POZ_dom"/>
</dbReference>
<name>A0AAV4TWZ0_CAEEX</name>
<proteinExistence type="predicted"/>
<evidence type="ECO:0000313" key="2">
    <source>
        <dbReference type="EMBL" id="GIY50800.1"/>
    </source>
</evidence>
<dbReference type="Gene3D" id="3.30.710.10">
    <property type="entry name" value="Potassium Channel Kv1.1, Chain A"/>
    <property type="match status" value="1"/>
</dbReference>
<accession>A0AAV4TWZ0</accession>
<organism evidence="2 3">
    <name type="scientific">Caerostris extrusa</name>
    <name type="common">Bark spider</name>
    <name type="synonym">Caerostris bankana</name>
    <dbReference type="NCBI Taxonomy" id="172846"/>
    <lineage>
        <taxon>Eukaryota</taxon>
        <taxon>Metazoa</taxon>
        <taxon>Ecdysozoa</taxon>
        <taxon>Arthropoda</taxon>
        <taxon>Chelicerata</taxon>
        <taxon>Arachnida</taxon>
        <taxon>Araneae</taxon>
        <taxon>Araneomorphae</taxon>
        <taxon>Entelegynae</taxon>
        <taxon>Araneoidea</taxon>
        <taxon>Araneidae</taxon>
        <taxon>Caerostris</taxon>
    </lineage>
</organism>
<sequence length="123" mass="13973">MSPLFSKRILMDKKDAYLNYDTLSLKCELAVSTGIVTESIEETYIGPKIHHSVGKDFHNVNCPNFVKCLAKSMDSLKSDLEFLYTESINCDMNIRIDFEVIPVHKAILSARSPVLRAMFSHDM</sequence>
<keyword evidence="3" id="KW-1185">Reference proteome</keyword>
<reference evidence="2 3" key="1">
    <citation type="submission" date="2021-06" db="EMBL/GenBank/DDBJ databases">
        <title>Caerostris extrusa draft genome.</title>
        <authorList>
            <person name="Kono N."/>
            <person name="Arakawa K."/>
        </authorList>
    </citation>
    <scope>NUCLEOTIDE SEQUENCE [LARGE SCALE GENOMIC DNA]</scope>
</reference>
<evidence type="ECO:0000313" key="3">
    <source>
        <dbReference type="Proteomes" id="UP001054945"/>
    </source>
</evidence>
<dbReference type="PANTHER" id="PTHR24413">
    <property type="entry name" value="SPECKLE-TYPE POZ PROTEIN"/>
    <property type="match status" value="1"/>
</dbReference>
<dbReference type="EMBL" id="BPLR01012026">
    <property type="protein sequence ID" value="GIY50800.1"/>
    <property type="molecule type" value="Genomic_DNA"/>
</dbReference>
<dbReference type="AlphaFoldDB" id="A0AAV4TWZ0"/>